<keyword evidence="2" id="KW-1185">Reference proteome</keyword>
<organism evidence="1 2">
    <name type="scientific">Periplaneta americana</name>
    <name type="common">American cockroach</name>
    <name type="synonym">Blatta americana</name>
    <dbReference type="NCBI Taxonomy" id="6978"/>
    <lineage>
        <taxon>Eukaryota</taxon>
        <taxon>Metazoa</taxon>
        <taxon>Ecdysozoa</taxon>
        <taxon>Arthropoda</taxon>
        <taxon>Hexapoda</taxon>
        <taxon>Insecta</taxon>
        <taxon>Pterygota</taxon>
        <taxon>Neoptera</taxon>
        <taxon>Polyneoptera</taxon>
        <taxon>Dictyoptera</taxon>
        <taxon>Blattodea</taxon>
        <taxon>Blattoidea</taxon>
        <taxon>Blattidae</taxon>
        <taxon>Blattinae</taxon>
        <taxon>Periplaneta</taxon>
    </lineage>
</organism>
<reference evidence="1 2" key="1">
    <citation type="journal article" date="2022" name="Allergy">
        <title>Genome assembly and annotation of Periplaneta americana reveal a comprehensive cockroach allergen profile.</title>
        <authorList>
            <person name="Wang L."/>
            <person name="Xiong Q."/>
            <person name="Saelim N."/>
            <person name="Wang L."/>
            <person name="Nong W."/>
            <person name="Wan A.T."/>
            <person name="Shi M."/>
            <person name="Liu X."/>
            <person name="Cao Q."/>
            <person name="Hui J.H.L."/>
            <person name="Sookrung N."/>
            <person name="Leung T.F."/>
            <person name="Tungtrongchitr A."/>
            <person name="Tsui S.K.W."/>
        </authorList>
    </citation>
    <scope>NUCLEOTIDE SEQUENCE [LARGE SCALE GENOMIC DNA]</scope>
    <source>
        <strain evidence="1">PWHHKU_190912</strain>
    </source>
</reference>
<gene>
    <name evidence="1" type="ORF">ANN_14093</name>
</gene>
<evidence type="ECO:0000313" key="2">
    <source>
        <dbReference type="Proteomes" id="UP001148838"/>
    </source>
</evidence>
<accession>A0ABQ8SWD3</accession>
<name>A0ABQ8SWD3_PERAM</name>
<evidence type="ECO:0000313" key="1">
    <source>
        <dbReference type="EMBL" id="KAJ4438154.1"/>
    </source>
</evidence>
<protein>
    <submittedName>
        <fullName evidence="1">Uncharacterized protein</fullName>
    </submittedName>
</protein>
<proteinExistence type="predicted"/>
<dbReference type="Proteomes" id="UP001148838">
    <property type="component" value="Unassembled WGS sequence"/>
</dbReference>
<dbReference type="EMBL" id="JAJSOF020000019">
    <property type="protein sequence ID" value="KAJ4438154.1"/>
    <property type="molecule type" value="Genomic_DNA"/>
</dbReference>
<comment type="caution">
    <text evidence="1">The sequence shown here is derived from an EMBL/GenBank/DDBJ whole genome shotgun (WGS) entry which is preliminary data.</text>
</comment>
<sequence length="188" mass="20984">MAGLCRAAMNLRTNIASKCHTLSHPCKGFRHFTDFSCCADYACCKIFAVNSGFINSTEFMWAHGEKSNKVRSGERAGQATDLLDLSSDRSDDYVLHSQNEVVPRRHQSKGMRVDIDSTNADVPVACFKVCHGSLYAVTWLVDEPREFNLPTLPQMCITYLPEKLPSKHGVHSEEYLPIRTVMPVVAGM</sequence>